<name>A0AAT9FPP3_9BACT</name>
<dbReference type="EMBL" id="AP026866">
    <property type="protein sequence ID" value="BDS07974.1"/>
    <property type="molecule type" value="Genomic_DNA"/>
</dbReference>
<proteinExistence type="predicted"/>
<keyword evidence="1 3" id="KW-0378">Hydrolase</keyword>
<evidence type="ECO:0000256" key="1">
    <source>
        <dbReference type="ARBA" id="ARBA00022801"/>
    </source>
</evidence>
<dbReference type="InterPro" id="IPR050300">
    <property type="entry name" value="GDXG_lipolytic_enzyme"/>
</dbReference>
<dbReference type="Pfam" id="PF20434">
    <property type="entry name" value="BD-FAE"/>
    <property type="match status" value="1"/>
</dbReference>
<sequence length="282" mass="31967">MQQRARFYSLTIFLAVTLSIVTGVSAEPDKPVIRLWPIEMVGVEKNRLREEQIVRKDKISVTNVLDPNLTVYLAKSDRPTAAVIFCPGGAYKKLSYRPEEEIKKWNDLGISLFLLKYTVPDNPDAAFKDIQRAVRLIRHQADKWNIDPNRIGLQGNSAGGHLCVRLSQNYQQKVYEPIDDADRVRCNPNFVIARSAAYFQGRKSDLEFDEALFPMKNKVAPTFLTYSKDDKFSIGGTEYAKRLKKAGGTVHLKLFKGGGHGMRGCDWFTPATLWLKANKIIE</sequence>
<dbReference type="GO" id="GO:0016798">
    <property type="term" value="F:hydrolase activity, acting on glycosyl bonds"/>
    <property type="evidence" value="ECO:0007669"/>
    <property type="project" value="UniProtKB-KW"/>
</dbReference>
<keyword evidence="3" id="KW-0326">Glycosidase</keyword>
<dbReference type="PANTHER" id="PTHR48081:SF6">
    <property type="entry name" value="PEPTIDASE S9 PROLYL OLIGOPEPTIDASE CATALYTIC DOMAIN-CONTAINING PROTEIN"/>
    <property type="match status" value="1"/>
</dbReference>
<evidence type="ECO:0000313" key="3">
    <source>
        <dbReference type="EMBL" id="BDS07974.1"/>
    </source>
</evidence>
<evidence type="ECO:0000259" key="2">
    <source>
        <dbReference type="Pfam" id="PF20434"/>
    </source>
</evidence>
<keyword evidence="3" id="KW-0624">Polysaccharide degradation</keyword>
<accession>A0AAT9FPP3</accession>
<gene>
    <name evidence="3" type="primary">xynB_2</name>
    <name evidence="3" type="ORF">NT6N_30140</name>
</gene>
<protein>
    <submittedName>
        <fullName evidence="3">Xylanase</fullName>
    </submittedName>
</protein>
<dbReference type="GO" id="GO:0045493">
    <property type="term" value="P:xylan catabolic process"/>
    <property type="evidence" value="ECO:0007669"/>
    <property type="project" value="UniProtKB-KW"/>
</dbReference>
<organism evidence="3">
    <name type="scientific">Oceaniferula spumae</name>
    <dbReference type="NCBI Taxonomy" id="2979115"/>
    <lineage>
        <taxon>Bacteria</taxon>
        <taxon>Pseudomonadati</taxon>
        <taxon>Verrucomicrobiota</taxon>
        <taxon>Verrucomicrobiia</taxon>
        <taxon>Verrucomicrobiales</taxon>
        <taxon>Verrucomicrobiaceae</taxon>
        <taxon>Oceaniferula</taxon>
    </lineage>
</organism>
<dbReference type="Gene3D" id="3.40.50.1820">
    <property type="entry name" value="alpha/beta hydrolase"/>
    <property type="match status" value="1"/>
</dbReference>
<keyword evidence="3" id="KW-0119">Carbohydrate metabolism</keyword>
<dbReference type="InterPro" id="IPR049492">
    <property type="entry name" value="BD-FAE-like_dom"/>
</dbReference>
<dbReference type="SUPFAM" id="SSF53474">
    <property type="entry name" value="alpha/beta-Hydrolases"/>
    <property type="match status" value="1"/>
</dbReference>
<dbReference type="KEGG" id="osu:NT6N_30140"/>
<feature type="domain" description="BD-FAE-like" evidence="2">
    <location>
        <begin position="71"/>
        <end position="166"/>
    </location>
</feature>
<dbReference type="InterPro" id="IPR029058">
    <property type="entry name" value="AB_hydrolase_fold"/>
</dbReference>
<dbReference type="PANTHER" id="PTHR48081">
    <property type="entry name" value="AB HYDROLASE SUPERFAMILY PROTEIN C4A8.06C"/>
    <property type="match status" value="1"/>
</dbReference>
<dbReference type="AlphaFoldDB" id="A0AAT9FPP3"/>
<keyword evidence="3" id="KW-0858">Xylan degradation</keyword>
<reference evidence="3" key="1">
    <citation type="submission" date="2024-07" db="EMBL/GenBank/DDBJ databases">
        <title>Complete genome sequence of Verrucomicrobiaceae bacterium NT6N.</title>
        <authorList>
            <person name="Huang C."/>
            <person name="Takami H."/>
            <person name="Hamasaki K."/>
        </authorList>
    </citation>
    <scope>NUCLEOTIDE SEQUENCE</scope>
    <source>
        <strain evidence="3">NT6N</strain>
    </source>
</reference>